<evidence type="ECO:0008006" key="4">
    <source>
        <dbReference type="Google" id="ProtNLM"/>
    </source>
</evidence>
<organism evidence="2 3">
    <name type="scientific">Clavelina lepadiformis</name>
    <name type="common">Light-bulb sea squirt</name>
    <name type="synonym">Ascidia lepadiformis</name>
    <dbReference type="NCBI Taxonomy" id="159417"/>
    <lineage>
        <taxon>Eukaryota</taxon>
        <taxon>Metazoa</taxon>
        <taxon>Chordata</taxon>
        <taxon>Tunicata</taxon>
        <taxon>Ascidiacea</taxon>
        <taxon>Aplousobranchia</taxon>
        <taxon>Clavelinidae</taxon>
        <taxon>Clavelina</taxon>
    </lineage>
</organism>
<keyword evidence="3" id="KW-1185">Reference proteome</keyword>
<dbReference type="EMBL" id="CAWYQH010000001">
    <property type="protein sequence ID" value="CAK8672080.1"/>
    <property type="molecule type" value="Genomic_DNA"/>
</dbReference>
<reference evidence="2 3" key="1">
    <citation type="submission" date="2024-02" db="EMBL/GenBank/DDBJ databases">
        <authorList>
            <person name="Daric V."/>
            <person name="Darras S."/>
        </authorList>
    </citation>
    <scope>NUCLEOTIDE SEQUENCE [LARGE SCALE GENOMIC DNA]</scope>
</reference>
<evidence type="ECO:0000313" key="2">
    <source>
        <dbReference type="EMBL" id="CAK8672080.1"/>
    </source>
</evidence>
<keyword evidence="1" id="KW-1133">Transmembrane helix</keyword>
<keyword evidence="1" id="KW-0472">Membrane</keyword>
<dbReference type="Proteomes" id="UP001642483">
    <property type="component" value="Unassembled WGS sequence"/>
</dbReference>
<feature type="transmembrane region" description="Helical" evidence="1">
    <location>
        <begin position="6"/>
        <end position="25"/>
    </location>
</feature>
<gene>
    <name evidence="2" type="ORF">CVLEPA_LOCUS1076</name>
</gene>
<evidence type="ECO:0000313" key="3">
    <source>
        <dbReference type="Proteomes" id="UP001642483"/>
    </source>
</evidence>
<protein>
    <recommendedName>
        <fullName evidence="4">Secreted protein</fullName>
    </recommendedName>
</protein>
<comment type="caution">
    <text evidence="2">The sequence shown here is derived from an EMBL/GenBank/DDBJ whole genome shotgun (WGS) entry which is preliminary data.</text>
</comment>
<keyword evidence="1" id="KW-0812">Transmembrane</keyword>
<evidence type="ECO:0000256" key="1">
    <source>
        <dbReference type="SAM" id="Phobius"/>
    </source>
</evidence>
<sequence>MVYSLVIRISFFFCPFCGVVFHFHLPGFTRRGCFYLTGAESYSSTQKQFHNQNSRVTNREKLLSCCVSLCLELKQGHGCTFSHNTSGLGLIYIPVDGKPAVDFAHDLSDVKTN</sequence>
<proteinExistence type="predicted"/>
<name>A0ABP0EXA0_CLALP</name>
<accession>A0ABP0EXA0</accession>